<name>A0A2S5BG55_9BASI</name>
<accession>A0A2S5BG55</accession>
<keyword evidence="3" id="KW-1185">Reference proteome</keyword>
<gene>
    <name evidence="2" type="ORF">BMF94_1356</name>
</gene>
<evidence type="ECO:0000313" key="2">
    <source>
        <dbReference type="EMBL" id="POY75733.1"/>
    </source>
</evidence>
<reference evidence="2 3" key="1">
    <citation type="journal article" date="2018" name="Front. Microbiol.">
        <title>Prospects for Fungal Bioremediation of Acidic Radioactive Waste Sites: Characterization and Genome Sequence of Rhodotorula taiwanensis MD1149.</title>
        <authorList>
            <person name="Tkavc R."/>
            <person name="Matrosova V.Y."/>
            <person name="Grichenko O.E."/>
            <person name="Gostincar C."/>
            <person name="Volpe R.P."/>
            <person name="Klimenkova P."/>
            <person name="Gaidamakova E.K."/>
            <person name="Zhou C.E."/>
            <person name="Stewart B.J."/>
            <person name="Lyman M.G."/>
            <person name="Malfatti S.A."/>
            <person name="Rubinfeld B."/>
            <person name="Courtot M."/>
            <person name="Singh J."/>
            <person name="Dalgard C.L."/>
            <person name="Hamilton T."/>
            <person name="Frey K.G."/>
            <person name="Gunde-Cimerman N."/>
            <person name="Dugan L."/>
            <person name="Daly M.J."/>
        </authorList>
    </citation>
    <scope>NUCLEOTIDE SEQUENCE [LARGE SCALE GENOMIC DNA]</scope>
    <source>
        <strain evidence="2 3">MD1149</strain>
    </source>
</reference>
<feature type="compositionally biased region" description="Low complexity" evidence="1">
    <location>
        <begin position="161"/>
        <end position="174"/>
    </location>
</feature>
<feature type="region of interest" description="Disordered" evidence="1">
    <location>
        <begin position="1"/>
        <end position="56"/>
    </location>
</feature>
<organism evidence="2 3">
    <name type="scientific">Rhodotorula taiwanensis</name>
    <dbReference type="NCBI Taxonomy" id="741276"/>
    <lineage>
        <taxon>Eukaryota</taxon>
        <taxon>Fungi</taxon>
        <taxon>Dikarya</taxon>
        <taxon>Basidiomycota</taxon>
        <taxon>Pucciniomycotina</taxon>
        <taxon>Microbotryomycetes</taxon>
        <taxon>Sporidiobolales</taxon>
        <taxon>Sporidiobolaceae</taxon>
        <taxon>Rhodotorula</taxon>
    </lineage>
</organism>
<comment type="caution">
    <text evidence="2">The sequence shown here is derived from an EMBL/GenBank/DDBJ whole genome shotgun (WGS) entry which is preliminary data.</text>
</comment>
<dbReference type="Proteomes" id="UP000237144">
    <property type="component" value="Unassembled WGS sequence"/>
</dbReference>
<feature type="compositionally biased region" description="Basic and acidic residues" evidence="1">
    <location>
        <begin position="177"/>
        <end position="186"/>
    </location>
</feature>
<feature type="non-terminal residue" evidence="2">
    <location>
        <position position="186"/>
    </location>
</feature>
<protein>
    <submittedName>
        <fullName evidence="2">Uncharacterized protein</fullName>
    </submittedName>
</protein>
<evidence type="ECO:0000313" key="3">
    <source>
        <dbReference type="Proteomes" id="UP000237144"/>
    </source>
</evidence>
<dbReference type="AlphaFoldDB" id="A0A2S5BG55"/>
<feature type="compositionally biased region" description="Low complexity" evidence="1">
    <location>
        <begin position="26"/>
        <end position="50"/>
    </location>
</feature>
<feature type="compositionally biased region" description="Pro residues" evidence="1">
    <location>
        <begin position="1"/>
        <end position="11"/>
    </location>
</feature>
<dbReference type="EMBL" id="PJQD01000013">
    <property type="protein sequence ID" value="POY75733.1"/>
    <property type="molecule type" value="Genomic_DNA"/>
</dbReference>
<sequence>MPSVAPPPPRASVPSSSSAAPPPRSSTPSAAVAPSPSPSSRPGTPSGRPSKPIPTLALPSQLRDLDFLRGTSLLAEFGSSAQEAGSSLDAVRAGKLSATDLDREQAVRLVEAFLAQADSLLAMAATELDSTTKVDRATVAQGWADEVARGLQEQSEVRMTGSDASAASGRVGASRLACERSEPERS</sequence>
<feature type="region of interest" description="Disordered" evidence="1">
    <location>
        <begin position="152"/>
        <end position="186"/>
    </location>
</feature>
<evidence type="ECO:0000256" key="1">
    <source>
        <dbReference type="SAM" id="MobiDB-lite"/>
    </source>
</evidence>
<proteinExistence type="predicted"/>